<feature type="compositionally biased region" description="Acidic residues" evidence="1">
    <location>
        <begin position="598"/>
        <end position="609"/>
    </location>
</feature>
<sequence length="653" mass="72459">MERSYDDVITITLPSHLLDPIYNKLLTKSSINSLQNGGNWFIQCYPAGNTENQKNALVLILQFHGVPTSIATRVVVNGNDFFHSQNSITNDKRHPFVHVLEHDALKALNLPSNIEIKVHGTFSWDNMNASPGILPTPPKISPSLSGHIILTETDIKDKKMGDCLSSCKYDVQNVPGFQWWLECYPNGNSGKQSKTCMIFFRVSKAPITVLLKYYIENATKTVLKGTKLLSFTNVDALRDVLQINHDNPSFKDGFVNGFMSFVCIPTFGVGADELVPLPPVIPPFAAPSAASLTNSDFEHQSQSASTESDIKPQASNTDSTSFVFNLKNLLNSTNGTKPITTEKRRIANITNLEWWLEIYLAGNTTASHKSFIAFVRVSTAPVSSSATFSFAETNITKTINFQFARASARGANFTVSHSALTTAIPFTNEHATLNCTVQFSPATKSGLVENPKAKQVAEPAQLAKPSIKQMPSTTHILKFYVSRKHFTDPRYIIRTSRRKIYNKVEWFITCTPGDHNNDKNKCVSIYLNATSKVSGTAKYEVEGTRFQGNMRINDTASVLIKQICHTELEAYLHIKQFDVKIVATLHPTTLPNGTSEPTDSDSSDSDCEELSATHGMTDKELLAYRLKLQTEETNKVLAILKKREAVMIDSDFL</sequence>
<feature type="region of interest" description="Disordered" evidence="1">
    <location>
        <begin position="296"/>
        <end position="316"/>
    </location>
</feature>
<dbReference type="Proteomes" id="UP000492821">
    <property type="component" value="Unassembled WGS sequence"/>
</dbReference>
<reference evidence="2" key="1">
    <citation type="journal article" date="2013" name="Genetics">
        <title>The draft genome and transcriptome of Panagrellus redivivus are shaped by the harsh demands of a free-living lifestyle.</title>
        <authorList>
            <person name="Srinivasan J."/>
            <person name="Dillman A.R."/>
            <person name="Macchietto M.G."/>
            <person name="Heikkinen L."/>
            <person name="Lakso M."/>
            <person name="Fracchia K.M."/>
            <person name="Antoshechkin I."/>
            <person name="Mortazavi A."/>
            <person name="Wong G."/>
            <person name="Sternberg P.W."/>
        </authorList>
    </citation>
    <scope>NUCLEOTIDE SEQUENCE [LARGE SCALE GENOMIC DNA]</scope>
    <source>
        <strain evidence="2">MT8872</strain>
    </source>
</reference>
<organism evidence="2 3">
    <name type="scientific">Panagrellus redivivus</name>
    <name type="common">Microworm</name>
    <dbReference type="NCBI Taxonomy" id="6233"/>
    <lineage>
        <taxon>Eukaryota</taxon>
        <taxon>Metazoa</taxon>
        <taxon>Ecdysozoa</taxon>
        <taxon>Nematoda</taxon>
        <taxon>Chromadorea</taxon>
        <taxon>Rhabditida</taxon>
        <taxon>Tylenchina</taxon>
        <taxon>Panagrolaimomorpha</taxon>
        <taxon>Panagrolaimoidea</taxon>
        <taxon>Panagrolaimidae</taxon>
        <taxon>Panagrellus</taxon>
    </lineage>
</organism>
<reference evidence="3" key="2">
    <citation type="submission" date="2020-10" db="UniProtKB">
        <authorList>
            <consortium name="WormBaseParasite"/>
        </authorList>
    </citation>
    <scope>IDENTIFICATION</scope>
</reference>
<feature type="region of interest" description="Disordered" evidence="1">
    <location>
        <begin position="588"/>
        <end position="610"/>
    </location>
</feature>
<dbReference type="WBParaSite" id="Pan_g1478.t1">
    <property type="protein sequence ID" value="Pan_g1478.t1"/>
    <property type="gene ID" value="Pan_g1478"/>
</dbReference>
<evidence type="ECO:0000313" key="3">
    <source>
        <dbReference type="WBParaSite" id="Pan_g1478.t1"/>
    </source>
</evidence>
<evidence type="ECO:0000313" key="2">
    <source>
        <dbReference type="Proteomes" id="UP000492821"/>
    </source>
</evidence>
<name>A0A7E4UZR1_PANRE</name>
<dbReference type="AlphaFoldDB" id="A0A7E4UZR1"/>
<accession>A0A7E4UZR1</accession>
<feature type="compositionally biased region" description="Polar residues" evidence="1">
    <location>
        <begin position="588"/>
        <end position="597"/>
    </location>
</feature>
<proteinExistence type="predicted"/>
<protein>
    <submittedName>
        <fullName evidence="3">MATH domain-containing protein</fullName>
    </submittedName>
</protein>
<keyword evidence="2" id="KW-1185">Reference proteome</keyword>
<feature type="compositionally biased region" description="Polar residues" evidence="1">
    <location>
        <begin position="300"/>
        <end position="316"/>
    </location>
</feature>
<evidence type="ECO:0000256" key="1">
    <source>
        <dbReference type="SAM" id="MobiDB-lite"/>
    </source>
</evidence>